<dbReference type="Proteomes" id="UP000424966">
    <property type="component" value="Chromosome"/>
</dbReference>
<dbReference type="RefSeq" id="WP_005183509.1">
    <property type="nucleotide sequence ID" value="NZ_CBCSII010000044.1"/>
</dbReference>
<reference evidence="1 2" key="1">
    <citation type="submission" date="2019-11" db="EMBL/GenBank/DDBJ databases">
        <title>FDA dAtabase for Regulatory Grade micrObial Sequences (FDA-ARGOS): Supporting development and validation of Infectious Disease Dx tests.</title>
        <authorList>
            <person name="Patel R."/>
            <person name="Rucinski S."/>
            <person name="Tallon L."/>
            <person name="Sadzewicz L."/>
            <person name="Vavikolanu K."/>
            <person name="Mehta A."/>
            <person name="Aluvathingal J."/>
            <person name="Nadendla S."/>
            <person name="Nandy P."/>
            <person name="Geyer C."/>
            <person name="Yan Y."/>
            <person name="Sichtig H."/>
        </authorList>
    </citation>
    <scope>NUCLEOTIDE SEQUENCE [LARGE SCALE GENOMIC DNA]</scope>
    <source>
        <strain evidence="1 2">FDAARGOS_729</strain>
    </source>
</reference>
<dbReference type="NCBIfam" id="NF033831">
    <property type="entry name" value="sce7725_fam"/>
    <property type="match status" value="1"/>
</dbReference>
<name>A0ABX6FD47_YERIN</name>
<protein>
    <submittedName>
        <fullName evidence="1">Sce7725 family protein</fullName>
    </submittedName>
</protein>
<accession>A0ABX6FD47</accession>
<evidence type="ECO:0000313" key="2">
    <source>
        <dbReference type="Proteomes" id="UP000424966"/>
    </source>
</evidence>
<sequence length="310" mass="34955">MYYPYFRGKQFELLAIRETANVMAEAGFTPIIEPVREALNGLERTLKSIEDNDGNAIVIINPSCGDHSTDGQSIAQLLKKEFSKYQKISVGILLEEGMTIADIHSLLRSGLAHDVTFIHAGFDEPNALHEEFGDDYKHIFLSNHCSKTYRKHFAGSERVLIKDGFVKRRNADHPDFEFFSDLHLNFEDEGMDGFGDFLIVGDEYSESGGPAYAVAIHLTCINSKRENEMYIYHFVSTTRDTPTDPAGKFAQSLEKLMDALNSGKSMLLETSAIKEFRRLHNPSHFPGLGIVKKLSMIHHIETLADFMDDK</sequence>
<dbReference type="InterPro" id="IPR047727">
    <property type="entry name" value="Sce7725-like"/>
</dbReference>
<gene>
    <name evidence="1" type="ORF">FOC37_18340</name>
</gene>
<evidence type="ECO:0000313" key="1">
    <source>
        <dbReference type="EMBL" id="QGR72154.1"/>
    </source>
</evidence>
<dbReference type="GeneID" id="58048265"/>
<keyword evidence="2" id="KW-1185">Reference proteome</keyword>
<dbReference type="EMBL" id="CP046294">
    <property type="protein sequence ID" value="QGR72154.1"/>
    <property type="molecule type" value="Genomic_DNA"/>
</dbReference>
<proteinExistence type="predicted"/>
<organism evidence="1 2">
    <name type="scientific">Yersinia intermedia</name>
    <dbReference type="NCBI Taxonomy" id="631"/>
    <lineage>
        <taxon>Bacteria</taxon>
        <taxon>Pseudomonadati</taxon>
        <taxon>Pseudomonadota</taxon>
        <taxon>Gammaproteobacteria</taxon>
        <taxon>Enterobacterales</taxon>
        <taxon>Yersiniaceae</taxon>
        <taxon>Yersinia</taxon>
    </lineage>
</organism>